<dbReference type="AlphaFoldDB" id="A0A6C0D4N0"/>
<accession>A0A6C0D4N0</accession>
<dbReference type="InterPro" id="IPR029044">
    <property type="entry name" value="Nucleotide-diphossugar_trans"/>
</dbReference>
<evidence type="ECO:0000313" key="2">
    <source>
        <dbReference type="EMBL" id="QHT10869.1"/>
    </source>
</evidence>
<evidence type="ECO:0000256" key="1">
    <source>
        <dbReference type="SAM" id="MobiDB-lite"/>
    </source>
</evidence>
<protein>
    <submittedName>
        <fullName evidence="2">Uncharacterized protein</fullName>
    </submittedName>
</protein>
<reference evidence="2" key="1">
    <citation type="journal article" date="2020" name="Nature">
        <title>Giant virus diversity and host interactions through global metagenomics.</title>
        <authorList>
            <person name="Schulz F."/>
            <person name="Roux S."/>
            <person name="Paez-Espino D."/>
            <person name="Jungbluth S."/>
            <person name="Walsh D.A."/>
            <person name="Denef V.J."/>
            <person name="McMahon K.D."/>
            <person name="Konstantinidis K.T."/>
            <person name="Eloe-Fadrosh E.A."/>
            <person name="Kyrpides N.C."/>
            <person name="Woyke T."/>
        </authorList>
    </citation>
    <scope>NUCLEOTIDE SEQUENCE</scope>
    <source>
        <strain evidence="2">GVMAG-M-3300023174-111</strain>
    </source>
</reference>
<sequence length="423" mass="50110">MTIINNIEIDDIQYKRNVIKEAILNNEPIENKLHVILVISNPCLYARRYILIKEMIQRFELEETNVLLYVVELAYKKQRFIITSDKNPRHLQIRTQTPIWHKENMVNMGVEKLLPKTWKAMAWIDADIEFENPSWASDTLKVLNGTRDIVQLFSHCVDMDQTEATMNIFTSFGYQFVKGQPYSKKLINFWHPGYAWACTRKAYERMGGLYERAILGSADHIMSLCLMQKGLKSINPESTDDYKDSVAEFQERVKTLRLGYVPGMIRHYFHGSKKHRRYADRWQILLKHNFEPSTHLTKDKNGILIPTKTCPTEMLDEIMQYFEERNEDEFYQTTLENELKIETLNEKDLLNLCEEKHTLPEYIDMWSMGNDPAQPEDEDEDEEEDEDEYDSDTSYEDEECDFDDVTSPHIFASFLKHWFFQKN</sequence>
<name>A0A6C0D4N0_9ZZZZ</name>
<proteinExistence type="predicted"/>
<feature type="region of interest" description="Disordered" evidence="1">
    <location>
        <begin position="365"/>
        <end position="402"/>
    </location>
</feature>
<organism evidence="2">
    <name type="scientific">viral metagenome</name>
    <dbReference type="NCBI Taxonomy" id="1070528"/>
    <lineage>
        <taxon>unclassified sequences</taxon>
        <taxon>metagenomes</taxon>
        <taxon>organismal metagenomes</taxon>
    </lineage>
</organism>
<feature type="compositionally biased region" description="Acidic residues" evidence="1">
    <location>
        <begin position="374"/>
        <end position="402"/>
    </location>
</feature>
<dbReference type="EMBL" id="MN739530">
    <property type="protein sequence ID" value="QHT10869.1"/>
    <property type="molecule type" value="Genomic_DNA"/>
</dbReference>
<dbReference type="SUPFAM" id="SSF53448">
    <property type="entry name" value="Nucleotide-diphospho-sugar transferases"/>
    <property type="match status" value="1"/>
</dbReference>